<organism evidence="1 2">
    <name type="scientific">Dactylosporangium siamense</name>
    <dbReference type="NCBI Taxonomy" id="685454"/>
    <lineage>
        <taxon>Bacteria</taxon>
        <taxon>Bacillati</taxon>
        <taxon>Actinomycetota</taxon>
        <taxon>Actinomycetes</taxon>
        <taxon>Micromonosporales</taxon>
        <taxon>Micromonosporaceae</taxon>
        <taxon>Dactylosporangium</taxon>
    </lineage>
</organism>
<accession>A0A919UET9</accession>
<keyword evidence="2" id="KW-1185">Reference proteome</keyword>
<proteinExistence type="predicted"/>
<sequence length="80" mass="8327">MPGWAPAVAVPARSSIVLAGSCPADLAFAPASNHRGRTAAGWHRHVTLVTAAHPFITTLRLDPKADAPARPSTRSSASYN</sequence>
<dbReference type="EMBL" id="BONQ01000204">
    <property type="protein sequence ID" value="GIG52947.1"/>
    <property type="molecule type" value="Genomic_DNA"/>
</dbReference>
<comment type="caution">
    <text evidence="1">The sequence shown here is derived from an EMBL/GenBank/DDBJ whole genome shotgun (WGS) entry which is preliminary data.</text>
</comment>
<name>A0A919UET9_9ACTN</name>
<dbReference type="Proteomes" id="UP000660611">
    <property type="component" value="Unassembled WGS sequence"/>
</dbReference>
<dbReference type="AlphaFoldDB" id="A0A919UET9"/>
<reference evidence="1" key="1">
    <citation type="submission" date="2021-01" db="EMBL/GenBank/DDBJ databases">
        <title>Whole genome shotgun sequence of Dactylosporangium siamense NBRC 106093.</title>
        <authorList>
            <person name="Komaki H."/>
            <person name="Tamura T."/>
        </authorList>
    </citation>
    <scope>NUCLEOTIDE SEQUENCE</scope>
    <source>
        <strain evidence="1">NBRC 106093</strain>
    </source>
</reference>
<gene>
    <name evidence="1" type="ORF">Dsi01nite_109880</name>
</gene>
<evidence type="ECO:0000313" key="2">
    <source>
        <dbReference type="Proteomes" id="UP000660611"/>
    </source>
</evidence>
<protein>
    <submittedName>
        <fullName evidence="1">Uncharacterized protein</fullName>
    </submittedName>
</protein>
<evidence type="ECO:0000313" key="1">
    <source>
        <dbReference type="EMBL" id="GIG52947.1"/>
    </source>
</evidence>